<protein>
    <recommendedName>
        <fullName evidence="1">PDZ domain-containing protein</fullName>
    </recommendedName>
</protein>
<name>A0ABS9SQZ1_9BACT</name>
<evidence type="ECO:0000259" key="1">
    <source>
        <dbReference type="Pfam" id="PF13180"/>
    </source>
</evidence>
<comment type="caution">
    <text evidence="2">The sequence shown here is derived from an EMBL/GenBank/DDBJ whole genome shotgun (WGS) entry which is preliminary data.</text>
</comment>
<dbReference type="InterPro" id="IPR036034">
    <property type="entry name" value="PDZ_sf"/>
</dbReference>
<evidence type="ECO:0000313" key="2">
    <source>
        <dbReference type="EMBL" id="MCH5600651.1"/>
    </source>
</evidence>
<dbReference type="RefSeq" id="WP_240832986.1">
    <property type="nucleotide sequence ID" value="NZ_JAKWBL010000004.1"/>
</dbReference>
<feature type="domain" description="PDZ" evidence="1">
    <location>
        <begin position="62"/>
        <end position="129"/>
    </location>
</feature>
<dbReference type="Proteomes" id="UP001202248">
    <property type="component" value="Unassembled WGS sequence"/>
</dbReference>
<dbReference type="SUPFAM" id="SSF50156">
    <property type="entry name" value="PDZ domain-like"/>
    <property type="match status" value="1"/>
</dbReference>
<evidence type="ECO:0000313" key="3">
    <source>
        <dbReference type="Proteomes" id="UP001202248"/>
    </source>
</evidence>
<keyword evidence="3" id="KW-1185">Reference proteome</keyword>
<accession>A0ABS9SQZ1</accession>
<organism evidence="2 3">
    <name type="scientific">Niabella ginsengisoli</name>
    <dbReference type="NCBI Taxonomy" id="522298"/>
    <lineage>
        <taxon>Bacteria</taxon>
        <taxon>Pseudomonadati</taxon>
        <taxon>Bacteroidota</taxon>
        <taxon>Chitinophagia</taxon>
        <taxon>Chitinophagales</taxon>
        <taxon>Chitinophagaceae</taxon>
        <taxon>Niabella</taxon>
    </lineage>
</organism>
<sequence length="130" mass="14206">MDSFGVQKPSLKKLAHQPAIPALTIMTGDVSNIKPVDFLGGLIKSVDGLGDRSAYGLPDENGVIVINEGKGLLEQSKLHAKDVILMADGKKIESVKELLDIYHTLKNFNSIINLSIIRGQQQMEIKLKIK</sequence>
<proteinExistence type="predicted"/>
<dbReference type="Pfam" id="PF13180">
    <property type="entry name" value="PDZ_2"/>
    <property type="match status" value="1"/>
</dbReference>
<dbReference type="EMBL" id="JAKWBL010000004">
    <property type="protein sequence ID" value="MCH5600651.1"/>
    <property type="molecule type" value="Genomic_DNA"/>
</dbReference>
<dbReference type="Gene3D" id="2.30.42.10">
    <property type="match status" value="1"/>
</dbReference>
<dbReference type="InterPro" id="IPR001478">
    <property type="entry name" value="PDZ"/>
</dbReference>
<gene>
    <name evidence="2" type="ORF">MKP09_23415</name>
</gene>
<reference evidence="2 3" key="1">
    <citation type="submission" date="2022-02" db="EMBL/GenBank/DDBJ databases">
        <authorList>
            <person name="Min J."/>
        </authorList>
    </citation>
    <scope>NUCLEOTIDE SEQUENCE [LARGE SCALE GENOMIC DNA]</scope>
    <source>
        <strain evidence="2 3">GR10-1</strain>
    </source>
</reference>